<proteinExistence type="predicted"/>
<organism evidence="2 3">
    <name type="scientific">Cudoniella acicularis</name>
    <dbReference type="NCBI Taxonomy" id="354080"/>
    <lineage>
        <taxon>Eukaryota</taxon>
        <taxon>Fungi</taxon>
        <taxon>Dikarya</taxon>
        <taxon>Ascomycota</taxon>
        <taxon>Pezizomycotina</taxon>
        <taxon>Leotiomycetes</taxon>
        <taxon>Helotiales</taxon>
        <taxon>Tricladiaceae</taxon>
        <taxon>Cudoniella</taxon>
    </lineage>
</organism>
<comment type="caution">
    <text evidence="2">The sequence shown here is derived from an EMBL/GenBank/DDBJ whole genome shotgun (WGS) entry which is preliminary data.</text>
</comment>
<reference evidence="2 3" key="1">
    <citation type="submission" date="2020-03" db="EMBL/GenBank/DDBJ databases">
        <title>Draft Genome Sequence of Cudoniella acicularis.</title>
        <authorList>
            <person name="Buettner E."/>
            <person name="Kellner H."/>
        </authorList>
    </citation>
    <scope>NUCLEOTIDE SEQUENCE [LARGE SCALE GENOMIC DNA]</scope>
    <source>
        <strain evidence="2 3">DSM 108380</strain>
    </source>
</reference>
<feature type="signal peptide" evidence="1">
    <location>
        <begin position="1"/>
        <end position="20"/>
    </location>
</feature>
<evidence type="ECO:0000256" key="1">
    <source>
        <dbReference type="SAM" id="SignalP"/>
    </source>
</evidence>
<dbReference type="EMBL" id="JAAMPI010000451">
    <property type="protein sequence ID" value="KAF4631371.1"/>
    <property type="molecule type" value="Genomic_DNA"/>
</dbReference>
<accession>A0A8H4RM49</accession>
<evidence type="ECO:0000313" key="3">
    <source>
        <dbReference type="Proteomes" id="UP000566819"/>
    </source>
</evidence>
<keyword evidence="1" id="KW-0732">Signal</keyword>
<dbReference type="Proteomes" id="UP000566819">
    <property type="component" value="Unassembled WGS sequence"/>
</dbReference>
<sequence length="316" mass="33862">MKFSAVIPLLLLGLSSIVTGAPAHPEQPMITTKPDIGKAVDGSQKRNAAYASRPISDCPNLPWPYNVKASDIIEYSSKLSVSSASTSTALCPSAVPSAHCEIGMKFATLSGSNQTLEFNLLPSGQSVTDRWTCHQLCLANPACKSFYTKDHDRRGDRLDDPIYWENDFPESLECIGSPENISPPANDISLDGKYTLYDRNCQQHLPAACTPTPTTSVSKMQSAPATATATSTSVLSRTTFSSIATAPSPTIPPPDAFLGYAGMGCPCIINGTASLAVYTTWTHASTLIYVSTTSWKTRHYTSPVNVNWTTVTMSVP</sequence>
<evidence type="ECO:0008006" key="4">
    <source>
        <dbReference type="Google" id="ProtNLM"/>
    </source>
</evidence>
<feature type="chain" id="PRO_5034097360" description="Apple domain-containing protein" evidence="1">
    <location>
        <begin position="21"/>
        <end position="316"/>
    </location>
</feature>
<protein>
    <recommendedName>
        <fullName evidence="4">Apple domain-containing protein</fullName>
    </recommendedName>
</protein>
<gene>
    <name evidence="2" type="ORF">G7Y89_g6767</name>
</gene>
<name>A0A8H4RM49_9HELO</name>
<evidence type="ECO:0000313" key="2">
    <source>
        <dbReference type="EMBL" id="KAF4631371.1"/>
    </source>
</evidence>
<keyword evidence="3" id="KW-1185">Reference proteome</keyword>
<dbReference type="AlphaFoldDB" id="A0A8H4RM49"/>